<sequence>MPSRFRFDLESRHDHISDLVGAEASDIQQATVLAMDAIREIQEEDALDSTISEWELVIRDAAGIELRRLPLMQPMLQTAS</sequence>
<reference evidence="2" key="4">
    <citation type="submission" date="2023-01" db="EMBL/GenBank/DDBJ databases">
        <title>Draft genome sequence of Methylobacterium brachythecii strain NBRC 107710.</title>
        <authorList>
            <person name="Sun Q."/>
            <person name="Mori K."/>
        </authorList>
    </citation>
    <scope>NUCLEOTIDE SEQUENCE</scope>
    <source>
        <strain evidence="2">NBRC 107710</strain>
    </source>
</reference>
<name>A0A7W6AL20_9HYPH</name>
<evidence type="ECO:0000313" key="4">
    <source>
        <dbReference type="Proteomes" id="UP000517759"/>
    </source>
</evidence>
<dbReference type="Proteomes" id="UP000517759">
    <property type="component" value="Unassembled WGS sequence"/>
</dbReference>
<evidence type="ECO:0000313" key="2">
    <source>
        <dbReference type="EMBL" id="GLS44760.1"/>
    </source>
</evidence>
<organism evidence="3 4">
    <name type="scientific">Methylobacterium brachythecii</name>
    <dbReference type="NCBI Taxonomy" id="1176177"/>
    <lineage>
        <taxon>Bacteria</taxon>
        <taxon>Pseudomonadati</taxon>
        <taxon>Pseudomonadota</taxon>
        <taxon>Alphaproteobacteria</taxon>
        <taxon>Hyphomicrobiales</taxon>
        <taxon>Methylobacteriaceae</taxon>
        <taxon>Methylobacterium</taxon>
    </lineage>
</organism>
<comment type="caution">
    <text evidence="3">The sequence shown here is derived from an EMBL/GenBank/DDBJ whole genome shotgun (WGS) entry which is preliminary data.</text>
</comment>
<evidence type="ECO:0000313" key="3">
    <source>
        <dbReference type="EMBL" id="MBB3903180.1"/>
    </source>
</evidence>
<reference evidence="2" key="1">
    <citation type="journal article" date="2014" name="Int. J. Syst. Evol. Microbiol.">
        <title>Complete genome of a new Firmicutes species belonging to the dominant human colonic microbiota ('Ruminococcus bicirculans') reveals two chromosomes and a selective capacity to utilize plant glucans.</title>
        <authorList>
            <consortium name="NISC Comparative Sequencing Program"/>
            <person name="Wegmann U."/>
            <person name="Louis P."/>
            <person name="Goesmann A."/>
            <person name="Henrissat B."/>
            <person name="Duncan S.H."/>
            <person name="Flint H.J."/>
        </authorList>
    </citation>
    <scope>NUCLEOTIDE SEQUENCE</scope>
    <source>
        <strain evidence="2">NBRC 107710</strain>
    </source>
</reference>
<dbReference type="InterPro" id="IPR054189">
    <property type="entry name" value="DUF6894"/>
</dbReference>
<evidence type="ECO:0000259" key="1">
    <source>
        <dbReference type="Pfam" id="PF21834"/>
    </source>
</evidence>
<reference evidence="3 4" key="3">
    <citation type="submission" date="2020-08" db="EMBL/GenBank/DDBJ databases">
        <title>Genomic Encyclopedia of Type Strains, Phase IV (KMG-IV): sequencing the most valuable type-strain genomes for metagenomic binning, comparative biology and taxonomic classification.</title>
        <authorList>
            <person name="Goeker M."/>
        </authorList>
    </citation>
    <scope>NUCLEOTIDE SEQUENCE [LARGE SCALE GENOMIC DNA]</scope>
    <source>
        <strain evidence="3 4">DSM 24105</strain>
    </source>
</reference>
<reference evidence="5" key="2">
    <citation type="journal article" date="2019" name="Int. J. Syst. Evol. Microbiol.">
        <title>The Global Catalogue of Microorganisms (GCM) 10K type strain sequencing project: providing services to taxonomists for standard genome sequencing and annotation.</title>
        <authorList>
            <consortium name="The Broad Institute Genomics Platform"/>
            <consortium name="The Broad Institute Genome Sequencing Center for Infectious Disease"/>
            <person name="Wu L."/>
            <person name="Ma J."/>
        </authorList>
    </citation>
    <scope>NUCLEOTIDE SEQUENCE [LARGE SCALE GENOMIC DNA]</scope>
    <source>
        <strain evidence="5">NBRC 107710</strain>
    </source>
</reference>
<evidence type="ECO:0000313" key="5">
    <source>
        <dbReference type="Proteomes" id="UP001156881"/>
    </source>
</evidence>
<accession>A0A7W6AL20</accession>
<dbReference type="EMBL" id="BSPG01000014">
    <property type="protein sequence ID" value="GLS44760.1"/>
    <property type="molecule type" value="Genomic_DNA"/>
</dbReference>
<feature type="domain" description="DUF6894" evidence="1">
    <location>
        <begin position="4"/>
        <end position="71"/>
    </location>
</feature>
<dbReference type="Proteomes" id="UP001156881">
    <property type="component" value="Unassembled WGS sequence"/>
</dbReference>
<dbReference type="RefSeq" id="WP_183505851.1">
    <property type="nucleotide sequence ID" value="NZ_BSPG01000014.1"/>
</dbReference>
<dbReference type="Pfam" id="PF21834">
    <property type="entry name" value="DUF6894"/>
    <property type="match status" value="1"/>
</dbReference>
<keyword evidence="5" id="KW-1185">Reference proteome</keyword>
<gene>
    <name evidence="2" type="ORF">GCM10007884_27480</name>
    <name evidence="3" type="ORF">GGR33_002682</name>
</gene>
<dbReference type="EMBL" id="JACIDN010000004">
    <property type="protein sequence ID" value="MBB3903180.1"/>
    <property type="molecule type" value="Genomic_DNA"/>
</dbReference>
<dbReference type="AlphaFoldDB" id="A0A7W6AL20"/>
<proteinExistence type="predicted"/>
<protein>
    <recommendedName>
        <fullName evidence="1">DUF6894 domain-containing protein</fullName>
    </recommendedName>
</protein>